<keyword evidence="1" id="KW-1133">Transmembrane helix</keyword>
<dbReference type="Proteomes" id="UP000244162">
    <property type="component" value="Unassembled WGS sequence"/>
</dbReference>
<dbReference type="EMBL" id="NWBU01000005">
    <property type="protein sequence ID" value="PTQ12003.1"/>
    <property type="molecule type" value="Genomic_DNA"/>
</dbReference>
<sequence length="149" mass="17142">MVDRWTDSLFWPSLIGAWAGVLVGMAAALMRRPLIALVLPTTIMLGAMATIMFVLMLLDAPTRRAVNAFNSNAKKKWREMTWWERLFSSEYGDRRLLIVNRLVWLELAVFIFVRRQDLALLGFMSFAISTIMLMLMMKRRSTGALVNVR</sequence>
<keyword evidence="1" id="KW-0472">Membrane</keyword>
<keyword evidence="1" id="KW-0812">Transmembrane</keyword>
<keyword evidence="3" id="KW-1185">Reference proteome</keyword>
<feature type="transmembrane region" description="Helical" evidence="1">
    <location>
        <begin position="35"/>
        <end position="58"/>
    </location>
</feature>
<gene>
    <name evidence="2" type="ORF">CLG96_05320</name>
</gene>
<protein>
    <submittedName>
        <fullName evidence="2">Uncharacterized protein</fullName>
    </submittedName>
</protein>
<dbReference type="AlphaFoldDB" id="A0A2T5FZ79"/>
<evidence type="ECO:0000313" key="3">
    <source>
        <dbReference type="Proteomes" id="UP000244162"/>
    </source>
</evidence>
<feature type="transmembrane region" description="Helical" evidence="1">
    <location>
        <begin position="119"/>
        <end position="137"/>
    </location>
</feature>
<reference evidence="2 3" key="1">
    <citation type="submission" date="2017-09" db="EMBL/GenBank/DDBJ databases">
        <title>Sphingomonas panjinensis sp.nov., isolated from oil-contaminated soil.</title>
        <authorList>
            <person name="Wang L."/>
            <person name="Chen L."/>
        </authorList>
    </citation>
    <scope>NUCLEOTIDE SEQUENCE [LARGE SCALE GENOMIC DNA]</scope>
    <source>
        <strain evidence="2 3">FW-11</strain>
    </source>
</reference>
<accession>A0A2T5FZ79</accession>
<feature type="transmembrane region" description="Helical" evidence="1">
    <location>
        <begin position="9"/>
        <end position="29"/>
    </location>
</feature>
<evidence type="ECO:0000256" key="1">
    <source>
        <dbReference type="SAM" id="Phobius"/>
    </source>
</evidence>
<organism evidence="2 3">
    <name type="scientific">Sphingomonas oleivorans</name>
    <dbReference type="NCBI Taxonomy" id="1735121"/>
    <lineage>
        <taxon>Bacteria</taxon>
        <taxon>Pseudomonadati</taxon>
        <taxon>Pseudomonadota</taxon>
        <taxon>Alphaproteobacteria</taxon>
        <taxon>Sphingomonadales</taxon>
        <taxon>Sphingomonadaceae</taxon>
        <taxon>Sphingomonas</taxon>
    </lineage>
</organism>
<name>A0A2T5FZ79_9SPHN</name>
<proteinExistence type="predicted"/>
<comment type="caution">
    <text evidence="2">The sequence shown here is derived from an EMBL/GenBank/DDBJ whole genome shotgun (WGS) entry which is preliminary data.</text>
</comment>
<evidence type="ECO:0000313" key="2">
    <source>
        <dbReference type="EMBL" id="PTQ12003.1"/>
    </source>
</evidence>